<evidence type="ECO:0000256" key="1">
    <source>
        <dbReference type="ARBA" id="ARBA00004651"/>
    </source>
</evidence>
<dbReference type="PANTHER" id="PTHR32322:SF18">
    <property type="entry name" value="S-ADENOSYLMETHIONINE_S-ADENOSYLHOMOCYSTEINE TRANSPORTER"/>
    <property type="match status" value="1"/>
</dbReference>
<feature type="transmembrane region" description="Helical" evidence="6">
    <location>
        <begin position="143"/>
        <end position="166"/>
    </location>
</feature>
<organism evidence="8 9">
    <name type="scientific">Blepharisma stoltei</name>
    <dbReference type="NCBI Taxonomy" id="1481888"/>
    <lineage>
        <taxon>Eukaryota</taxon>
        <taxon>Sar</taxon>
        <taxon>Alveolata</taxon>
        <taxon>Ciliophora</taxon>
        <taxon>Postciliodesmatophora</taxon>
        <taxon>Heterotrichea</taxon>
        <taxon>Heterotrichida</taxon>
        <taxon>Blepharismidae</taxon>
        <taxon>Blepharisma</taxon>
    </lineage>
</organism>
<feature type="transmembrane region" description="Helical" evidence="6">
    <location>
        <begin position="85"/>
        <end position="106"/>
    </location>
</feature>
<keyword evidence="3 6" id="KW-0812">Transmembrane</keyword>
<protein>
    <recommendedName>
        <fullName evidence="7">EamA domain-containing protein</fullName>
    </recommendedName>
</protein>
<feature type="transmembrane region" description="Helical" evidence="6">
    <location>
        <begin position="299"/>
        <end position="318"/>
    </location>
</feature>
<dbReference type="Proteomes" id="UP001162131">
    <property type="component" value="Unassembled WGS sequence"/>
</dbReference>
<evidence type="ECO:0000313" key="8">
    <source>
        <dbReference type="EMBL" id="CAG9326154.1"/>
    </source>
</evidence>
<feature type="transmembrane region" description="Helical" evidence="6">
    <location>
        <begin position="51"/>
        <end position="73"/>
    </location>
</feature>
<gene>
    <name evidence="8" type="ORF">BSTOLATCC_MIC40587</name>
</gene>
<feature type="transmembrane region" description="Helical" evidence="6">
    <location>
        <begin position="172"/>
        <end position="192"/>
    </location>
</feature>
<accession>A0AAU9JGY5</accession>
<feature type="transmembrane region" description="Helical" evidence="6">
    <location>
        <begin position="275"/>
        <end position="293"/>
    </location>
</feature>
<feature type="transmembrane region" description="Helical" evidence="6">
    <location>
        <begin position="20"/>
        <end position="39"/>
    </location>
</feature>
<name>A0AAU9JGY5_9CILI</name>
<proteinExistence type="predicted"/>
<dbReference type="GO" id="GO:0005886">
    <property type="term" value="C:plasma membrane"/>
    <property type="evidence" value="ECO:0007669"/>
    <property type="project" value="UniProtKB-SubCell"/>
</dbReference>
<keyword evidence="2" id="KW-1003">Cell membrane</keyword>
<evidence type="ECO:0000256" key="4">
    <source>
        <dbReference type="ARBA" id="ARBA00022989"/>
    </source>
</evidence>
<comment type="subcellular location">
    <subcellularLocation>
        <location evidence="1">Cell membrane</location>
        <topology evidence="1">Multi-pass membrane protein</topology>
    </subcellularLocation>
</comment>
<dbReference type="SUPFAM" id="SSF103481">
    <property type="entry name" value="Multidrug resistance efflux transporter EmrE"/>
    <property type="match status" value="1"/>
</dbReference>
<dbReference type="InterPro" id="IPR000620">
    <property type="entry name" value="EamA_dom"/>
</dbReference>
<keyword evidence="4 6" id="KW-1133">Transmembrane helix</keyword>
<evidence type="ECO:0000313" key="9">
    <source>
        <dbReference type="Proteomes" id="UP001162131"/>
    </source>
</evidence>
<dbReference type="InterPro" id="IPR050638">
    <property type="entry name" value="AA-Vitamin_Transporters"/>
</dbReference>
<dbReference type="Pfam" id="PF00892">
    <property type="entry name" value="EamA"/>
    <property type="match status" value="1"/>
</dbReference>
<feature type="transmembrane region" description="Helical" evidence="6">
    <location>
        <begin position="204"/>
        <end position="223"/>
    </location>
</feature>
<evidence type="ECO:0000256" key="3">
    <source>
        <dbReference type="ARBA" id="ARBA00022692"/>
    </source>
</evidence>
<feature type="domain" description="EamA" evidence="7">
    <location>
        <begin position="26"/>
        <end position="157"/>
    </location>
</feature>
<sequence length="367" mass="41285">MITITGIKPSIKGYLRTRRIVLHPIFILMQLCIGVWINYKKKAFEQLNLSFVFFECVVDLIATLILLTGVFSVRKARNFFMGGKITHILLAMLSGILCVFSAQLFFCIGLKYTSGGITAPWMLVTPSVVGLLGMILKYESRKTLKIFGVTISLIGVLSFIGIDFFYEEYISFVGTLSLMIHAIALAVGLLLWRKLLKIYKHPPLVVSTWAVGTGTICMIFAYLSQELWWIVPPDFENDISQSYHIFGVIVTISVAYACNYGILAWATRRSAISVVALYASARPLFTETLSFIISRHYTTIEMIISSILMVMVLCGLLLNSYSKKKEKGSIIRKQYQKTEGKLRTIFSTVVVGFQEPVNTAPLYKRLV</sequence>
<evidence type="ECO:0000259" key="7">
    <source>
        <dbReference type="Pfam" id="PF00892"/>
    </source>
</evidence>
<feature type="transmembrane region" description="Helical" evidence="6">
    <location>
        <begin position="243"/>
        <end position="263"/>
    </location>
</feature>
<evidence type="ECO:0000256" key="5">
    <source>
        <dbReference type="ARBA" id="ARBA00023136"/>
    </source>
</evidence>
<keyword evidence="9" id="KW-1185">Reference proteome</keyword>
<dbReference type="PANTHER" id="PTHR32322">
    <property type="entry name" value="INNER MEMBRANE TRANSPORTER"/>
    <property type="match status" value="1"/>
</dbReference>
<evidence type="ECO:0000256" key="2">
    <source>
        <dbReference type="ARBA" id="ARBA00022475"/>
    </source>
</evidence>
<comment type="caution">
    <text evidence="8">The sequence shown here is derived from an EMBL/GenBank/DDBJ whole genome shotgun (WGS) entry which is preliminary data.</text>
</comment>
<dbReference type="EMBL" id="CAJZBQ010000040">
    <property type="protein sequence ID" value="CAG9326154.1"/>
    <property type="molecule type" value="Genomic_DNA"/>
</dbReference>
<dbReference type="InterPro" id="IPR037185">
    <property type="entry name" value="EmrE-like"/>
</dbReference>
<reference evidence="8" key="1">
    <citation type="submission" date="2021-09" db="EMBL/GenBank/DDBJ databases">
        <authorList>
            <consortium name="AG Swart"/>
            <person name="Singh M."/>
            <person name="Singh A."/>
            <person name="Seah K."/>
            <person name="Emmerich C."/>
        </authorList>
    </citation>
    <scope>NUCLEOTIDE SEQUENCE</scope>
    <source>
        <strain evidence="8">ATCC30299</strain>
    </source>
</reference>
<dbReference type="AlphaFoldDB" id="A0AAU9JGY5"/>
<feature type="transmembrane region" description="Helical" evidence="6">
    <location>
        <begin position="118"/>
        <end position="136"/>
    </location>
</feature>
<keyword evidence="5 6" id="KW-0472">Membrane</keyword>
<evidence type="ECO:0000256" key="6">
    <source>
        <dbReference type="SAM" id="Phobius"/>
    </source>
</evidence>